<evidence type="ECO:0000313" key="1">
    <source>
        <dbReference type="EMBL" id="RIX28340.1"/>
    </source>
</evidence>
<organism evidence="1 2">
    <name type="scientific">Amnibacterium setariae</name>
    <dbReference type="NCBI Taxonomy" id="2306585"/>
    <lineage>
        <taxon>Bacteria</taxon>
        <taxon>Bacillati</taxon>
        <taxon>Actinomycetota</taxon>
        <taxon>Actinomycetes</taxon>
        <taxon>Micrococcales</taxon>
        <taxon>Microbacteriaceae</taxon>
        <taxon>Amnibacterium</taxon>
    </lineage>
</organism>
<keyword evidence="2" id="KW-1185">Reference proteome</keyword>
<dbReference type="Proteomes" id="UP000265742">
    <property type="component" value="Unassembled WGS sequence"/>
</dbReference>
<dbReference type="EMBL" id="QXTG01000002">
    <property type="protein sequence ID" value="RIX28340.1"/>
    <property type="molecule type" value="Genomic_DNA"/>
</dbReference>
<reference evidence="2" key="1">
    <citation type="submission" date="2018-09" db="EMBL/GenBank/DDBJ databases">
        <authorList>
            <person name="Kim I."/>
        </authorList>
    </citation>
    <scope>NUCLEOTIDE SEQUENCE [LARGE SCALE GENOMIC DNA]</scope>
    <source>
        <strain evidence="2">DD4a</strain>
    </source>
</reference>
<accession>A0A3A1TX36</accession>
<name>A0A3A1TX36_9MICO</name>
<protein>
    <recommendedName>
        <fullName evidence="3">ATP/GTP-binding protein</fullName>
    </recommendedName>
</protein>
<sequence length="91" mass="10287">MPRRNRFRSNDEPPPLRLAGAARVEERRGRSWHVQPISAAQALKEYRCPGCGGVVEEGVAHVVVWRADGVLGDQADLEARRHWHAHCWRAA</sequence>
<evidence type="ECO:0008006" key="3">
    <source>
        <dbReference type="Google" id="ProtNLM"/>
    </source>
</evidence>
<dbReference type="RefSeq" id="WP_119482650.1">
    <property type="nucleotide sequence ID" value="NZ_QXTG01000002.1"/>
</dbReference>
<evidence type="ECO:0000313" key="2">
    <source>
        <dbReference type="Proteomes" id="UP000265742"/>
    </source>
</evidence>
<gene>
    <name evidence="1" type="ORF">D1781_12920</name>
</gene>
<comment type="caution">
    <text evidence="1">The sequence shown here is derived from an EMBL/GenBank/DDBJ whole genome shotgun (WGS) entry which is preliminary data.</text>
</comment>
<proteinExistence type="predicted"/>
<dbReference type="AlphaFoldDB" id="A0A3A1TX36"/>